<sequence>MTDTELTAVDYIAEQLALEREAKELMPFDPNECTYVKGPLRQMVYACLTCGTAQSPVGVCYSCLIRCHSTHELVELFSKRDFVCDCGTTRILNSKGCTVRGESELPGESTATVRPRSGSIDMARRNSFRSLLLPKDDIPSSSNRYNQNYHGKFCSCEKLYNPLEETGTMIQCFLGVECGEDWYHLNCVVGINEPAKDTATSTGNILDRLPGPGQDAQTDGSGDNHGDDDDDNDEVIIPYFPSLGAFDQFICWKCVQLYHKVFDVLRTVDGVVHSRLPHFEELKLVDEWKEKYNHWLNHDDKQTDNDEPKIKRIKKQFIPYSVFLNSSFRSSLIKYKLTLDASNQVYRFLESNSYLYESDPVYEPPKDEDTNSSTTGSILDLGTDVLLSLPKEQAVEGLQAYNMIKSKLRDFFKPFAEQGKVVTEEEIRDFFDKVKK</sequence>
<keyword evidence="2" id="KW-0863">Zinc-finger</keyword>
<protein>
    <recommendedName>
        <fullName evidence="6">UBR-type domain-containing protein</fullName>
    </recommendedName>
</protein>
<organism evidence="7 8">
    <name type="scientific">Scheffersomyces spartinae</name>
    <dbReference type="NCBI Taxonomy" id="45513"/>
    <lineage>
        <taxon>Eukaryota</taxon>
        <taxon>Fungi</taxon>
        <taxon>Dikarya</taxon>
        <taxon>Ascomycota</taxon>
        <taxon>Saccharomycotina</taxon>
        <taxon>Pichiomycetes</taxon>
        <taxon>Debaryomycetaceae</taxon>
        <taxon>Scheffersomyces</taxon>
    </lineage>
</organism>
<evidence type="ECO:0000256" key="1">
    <source>
        <dbReference type="ARBA" id="ARBA00022723"/>
    </source>
</evidence>
<dbReference type="RefSeq" id="XP_043049214.1">
    <property type="nucleotide sequence ID" value="XM_043191202.1"/>
</dbReference>
<evidence type="ECO:0000256" key="3">
    <source>
        <dbReference type="ARBA" id="ARBA00022833"/>
    </source>
</evidence>
<dbReference type="AlphaFoldDB" id="A0A9P8AJ02"/>
<dbReference type="GeneID" id="66113725"/>
<dbReference type="GO" id="GO:0008270">
    <property type="term" value="F:zinc ion binding"/>
    <property type="evidence" value="ECO:0007669"/>
    <property type="project" value="UniProtKB-KW"/>
</dbReference>
<dbReference type="Proteomes" id="UP000790833">
    <property type="component" value="Unassembled WGS sequence"/>
</dbReference>
<dbReference type="Pfam" id="PF02207">
    <property type="entry name" value="zf-UBR"/>
    <property type="match status" value="1"/>
</dbReference>
<keyword evidence="8" id="KW-1185">Reference proteome</keyword>
<feature type="zinc finger region" description="UBR-type" evidence="4">
    <location>
        <begin position="31"/>
        <end position="102"/>
    </location>
</feature>
<dbReference type="InterPro" id="IPR013083">
    <property type="entry name" value="Znf_RING/FYVE/PHD"/>
</dbReference>
<dbReference type="GO" id="GO:0005737">
    <property type="term" value="C:cytoplasm"/>
    <property type="evidence" value="ECO:0007669"/>
    <property type="project" value="TreeGrafter"/>
</dbReference>
<evidence type="ECO:0000313" key="7">
    <source>
        <dbReference type="EMBL" id="KAG7193666.1"/>
    </source>
</evidence>
<dbReference type="Gene3D" id="3.30.40.10">
    <property type="entry name" value="Zinc/RING finger domain, C3HC4 (zinc finger)"/>
    <property type="match status" value="1"/>
</dbReference>
<dbReference type="PROSITE" id="PS51157">
    <property type="entry name" value="ZF_UBR"/>
    <property type="match status" value="1"/>
</dbReference>
<feature type="region of interest" description="Disordered" evidence="5">
    <location>
        <begin position="200"/>
        <end position="231"/>
    </location>
</feature>
<dbReference type="PANTHER" id="PTHR13513">
    <property type="entry name" value="E3 UBIQUITIN-PROTEIN LIGASE UBR7"/>
    <property type="match status" value="1"/>
</dbReference>
<proteinExistence type="predicted"/>
<keyword evidence="1" id="KW-0479">Metal-binding</keyword>
<dbReference type="GO" id="GO:0061630">
    <property type="term" value="F:ubiquitin protein ligase activity"/>
    <property type="evidence" value="ECO:0007669"/>
    <property type="project" value="InterPro"/>
</dbReference>
<evidence type="ECO:0000256" key="5">
    <source>
        <dbReference type="SAM" id="MobiDB-lite"/>
    </source>
</evidence>
<keyword evidence="3" id="KW-0862">Zinc</keyword>
<evidence type="ECO:0000256" key="4">
    <source>
        <dbReference type="PROSITE-ProRule" id="PRU00508"/>
    </source>
</evidence>
<dbReference type="InterPro" id="IPR040204">
    <property type="entry name" value="UBR7"/>
</dbReference>
<name>A0A9P8AJ02_9ASCO</name>
<reference evidence="7" key="1">
    <citation type="submission" date="2021-03" db="EMBL/GenBank/DDBJ databases">
        <authorList>
            <person name="Palmer J.M."/>
        </authorList>
    </citation>
    <scope>NUCLEOTIDE SEQUENCE</scope>
    <source>
        <strain evidence="7">ARV_011</strain>
    </source>
</reference>
<dbReference type="PANTHER" id="PTHR13513:SF9">
    <property type="entry name" value="E3 UBIQUITIN-PROTEIN LIGASE UBR7-RELATED"/>
    <property type="match status" value="1"/>
</dbReference>
<dbReference type="InterPro" id="IPR047506">
    <property type="entry name" value="UBR7-like_UBR-box"/>
</dbReference>
<comment type="caution">
    <text evidence="7">The sequence shown here is derived from an EMBL/GenBank/DDBJ whole genome shotgun (WGS) entry which is preliminary data.</text>
</comment>
<evidence type="ECO:0000259" key="6">
    <source>
        <dbReference type="PROSITE" id="PS51157"/>
    </source>
</evidence>
<accession>A0A9P8AJ02</accession>
<dbReference type="InterPro" id="IPR003126">
    <property type="entry name" value="Znf_UBR"/>
</dbReference>
<evidence type="ECO:0000313" key="8">
    <source>
        <dbReference type="Proteomes" id="UP000790833"/>
    </source>
</evidence>
<feature type="domain" description="UBR-type" evidence="6">
    <location>
        <begin position="31"/>
        <end position="102"/>
    </location>
</feature>
<evidence type="ECO:0000256" key="2">
    <source>
        <dbReference type="ARBA" id="ARBA00022771"/>
    </source>
</evidence>
<dbReference type="SMART" id="SM00396">
    <property type="entry name" value="ZnF_UBR1"/>
    <property type="match status" value="1"/>
</dbReference>
<dbReference type="OrthoDB" id="5795902at2759"/>
<gene>
    <name evidence="7" type="ORF">KQ657_000351</name>
</gene>
<dbReference type="EMBL" id="JAHMUF010000010">
    <property type="protein sequence ID" value="KAG7193666.1"/>
    <property type="molecule type" value="Genomic_DNA"/>
</dbReference>
<dbReference type="CDD" id="cd19677">
    <property type="entry name" value="UBR-box_UBR7"/>
    <property type="match status" value="1"/>
</dbReference>